<sequence length="248" mass="28816">MLRLRFRASWLPAEHNQFWTIIDFTTTNIITISDLLEYFIEQQKLFANYYEFHLSKRSTKLKYLKAFVNDYVLPPHAQVNQILRDNDEIDFRLEIDAQTDWLSVKSPPTSKRKQSVERLDIDAQTDWHSNKSPPISKRKQSIERLEIDAQTEWHSIKSPPISKRKRSIEREIPRAPSSPPPPPSSNSIDDILRTIAQPSPSSTDSPETNSFSFQFGNKRGRPIPPRPQVISAVKINSLVPRQVMKNRK</sequence>
<evidence type="ECO:0000313" key="2">
    <source>
        <dbReference type="EMBL" id="CAF0879477.1"/>
    </source>
</evidence>
<feature type="region of interest" description="Disordered" evidence="1">
    <location>
        <begin position="153"/>
        <end position="228"/>
    </location>
</feature>
<evidence type="ECO:0000313" key="4">
    <source>
        <dbReference type="Proteomes" id="UP000663832"/>
    </source>
</evidence>
<accession>A0A816C6N0</accession>
<dbReference type="AlphaFoldDB" id="A0A816C6N0"/>
<organism evidence="3 4">
    <name type="scientific">Adineta steineri</name>
    <dbReference type="NCBI Taxonomy" id="433720"/>
    <lineage>
        <taxon>Eukaryota</taxon>
        <taxon>Metazoa</taxon>
        <taxon>Spiralia</taxon>
        <taxon>Gnathifera</taxon>
        <taxon>Rotifera</taxon>
        <taxon>Eurotatoria</taxon>
        <taxon>Bdelloidea</taxon>
        <taxon>Adinetida</taxon>
        <taxon>Adinetidae</taxon>
        <taxon>Adineta</taxon>
    </lineage>
</organism>
<dbReference type="EMBL" id="CAJNOM010001804">
    <property type="protein sequence ID" value="CAF1619451.1"/>
    <property type="molecule type" value="Genomic_DNA"/>
</dbReference>
<feature type="compositionally biased region" description="Polar residues" evidence="1">
    <location>
        <begin position="196"/>
        <end position="215"/>
    </location>
</feature>
<keyword evidence="4" id="KW-1185">Reference proteome</keyword>
<evidence type="ECO:0000313" key="3">
    <source>
        <dbReference type="EMBL" id="CAF1619451.1"/>
    </source>
</evidence>
<dbReference type="Proteomes" id="UP000663877">
    <property type="component" value="Unassembled WGS sequence"/>
</dbReference>
<protein>
    <submittedName>
        <fullName evidence="3">Uncharacterized protein</fullName>
    </submittedName>
</protein>
<feature type="region of interest" description="Disordered" evidence="1">
    <location>
        <begin position="105"/>
        <end position="141"/>
    </location>
</feature>
<name>A0A816C6N0_9BILA</name>
<gene>
    <name evidence="2" type="ORF">BJG266_LOCUS9346</name>
    <name evidence="3" type="ORF">QVE165_LOCUS55421</name>
</gene>
<evidence type="ECO:0000256" key="1">
    <source>
        <dbReference type="SAM" id="MobiDB-lite"/>
    </source>
</evidence>
<dbReference type="OrthoDB" id="9995854at2759"/>
<dbReference type="EMBL" id="CAJNOI010000030">
    <property type="protein sequence ID" value="CAF0879477.1"/>
    <property type="molecule type" value="Genomic_DNA"/>
</dbReference>
<comment type="caution">
    <text evidence="3">The sequence shown here is derived from an EMBL/GenBank/DDBJ whole genome shotgun (WGS) entry which is preliminary data.</text>
</comment>
<proteinExistence type="predicted"/>
<reference evidence="3" key="1">
    <citation type="submission" date="2021-02" db="EMBL/GenBank/DDBJ databases">
        <authorList>
            <person name="Nowell W R."/>
        </authorList>
    </citation>
    <scope>NUCLEOTIDE SEQUENCE</scope>
</reference>
<dbReference type="Proteomes" id="UP000663832">
    <property type="component" value="Unassembled WGS sequence"/>
</dbReference>